<dbReference type="SUPFAM" id="SSF102705">
    <property type="entry name" value="NIF3 (NGG1p interacting factor 3)-like"/>
    <property type="match status" value="1"/>
</dbReference>
<reference evidence="5" key="1">
    <citation type="submission" date="2021-02" db="EMBL/GenBank/DDBJ databases">
        <authorList>
            <person name="Nowell W R."/>
        </authorList>
    </citation>
    <scope>NUCLEOTIDE SEQUENCE</scope>
</reference>
<sequence length="362" mass="40790">MNKFDENNGIHLQTIVSELKKFAPLYLADEKWDNVGLLVEPDISYINTILLTNDLTEPVINEAIEKNVQLIISYHPPIFSGMKRLIRSNWKDRIILKCIENRIAIYSPHTSWDGVENGVNQWLTTAFGKVHDDFDVTPIETLKMEQTPGKNQHILTIVLPGTGESIQRQLNDVSGAYIQSETECLHNNLPSKQLMVACSKEAVISICNIFKDNIDIFKTIQIVDVQKPLDANTGYGRLVELKQTCTISEIVEKVKNLTSLKYVRLALASGKSITSSVRTIAVCAGSGSTVLSNVRADIYFTGEMSHHAVLDAIHRGTTVILCEHTNTERGFLKQFRKYFMEIWEGKMNIILSEKDKDPLEIV</sequence>
<dbReference type="PIRSF" id="PIRSF037490">
    <property type="entry name" value="UCP037490_NIF3_euk"/>
    <property type="match status" value="1"/>
</dbReference>
<dbReference type="GO" id="GO:0046872">
    <property type="term" value="F:metal ion binding"/>
    <property type="evidence" value="ECO:0007669"/>
    <property type="project" value="UniProtKB-KW"/>
</dbReference>
<dbReference type="OrthoDB" id="3345469at2759"/>
<evidence type="ECO:0000256" key="1">
    <source>
        <dbReference type="ARBA" id="ARBA00006964"/>
    </source>
</evidence>
<dbReference type="Proteomes" id="UP000681722">
    <property type="component" value="Unassembled WGS sequence"/>
</dbReference>
<organism evidence="5 7">
    <name type="scientific">Didymodactylos carnosus</name>
    <dbReference type="NCBI Taxonomy" id="1234261"/>
    <lineage>
        <taxon>Eukaryota</taxon>
        <taxon>Metazoa</taxon>
        <taxon>Spiralia</taxon>
        <taxon>Gnathifera</taxon>
        <taxon>Rotifera</taxon>
        <taxon>Eurotatoria</taxon>
        <taxon>Bdelloidea</taxon>
        <taxon>Philodinida</taxon>
        <taxon>Philodinidae</taxon>
        <taxon>Didymodactylos</taxon>
    </lineage>
</organism>
<gene>
    <name evidence="5" type="ORF">GPM918_LOCUS1894</name>
    <name evidence="6" type="ORF">SRO942_LOCUS1894</name>
</gene>
<keyword evidence="7" id="KW-1185">Reference proteome</keyword>
<dbReference type="AlphaFoldDB" id="A0A813QMT9"/>
<evidence type="ECO:0000313" key="6">
    <source>
        <dbReference type="EMBL" id="CAF3552488.1"/>
    </source>
</evidence>
<dbReference type="GO" id="GO:0005739">
    <property type="term" value="C:mitochondrion"/>
    <property type="evidence" value="ECO:0007669"/>
    <property type="project" value="TreeGrafter"/>
</dbReference>
<dbReference type="FunFam" id="3.40.1390.30:FF:000001">
    <property type="entry name" value="GTP cyclohydrolase 1 type 2"/>
    <property type="match status" value="1"/>
</dbReference>
<evidence type="ECO:0000313" key="7">
    <source>
        <dbReference type="Proteomes" id="UP000663829"/>
    </source>
</evidence>
<proteinExistence type="inferred from homology"/>
<dbReference type="PANTHER" id="PTHR13799:SF13">
    <property type="entry name" value="NIF3-LIKE PROTEIN 1"/>
    <property type="match status" value="1"/>
</dbReference>
<dbReference type="InterPro" id="IPR036069">
    <property type="entry name" value="DUF34/NIF3_sf"/>
</dbReference>
<evidence type="ECO:0000256" key="2">
    <source>
        <dbReference type="ARBA" id="ARBA00019069"/>
    </source>
</evidence>
<comment type="caution">
    <text evidence="5">The sequence shown here is derived from an EMBL/GenBank/DDBJ whole genome shotgun (WGS) entry which is preliminary data.</text>
</comment>
<comment type="similarity">
    <text evidence="1 3">Belongs to the GTP cyclohydrolase I type 2/NIF3 family.</text>
</comment>
<protein>
    <recommendedName>
        <fullName evidence="2 3">NIF3-like protein 1</fullName>
    </recommendedName>
</protein>
<dbReference type="Gene3D" id="3.40.1390.30">
    <property type="entry name" value="NIF3 (NGG1p interacting factor 3)-like"/>
    <property type="match status" value="2"/>
</dbReference>
<dbReference type="Proteomes" id="UP000663829">
    <property type="component" value="Unassembled WGS sequence"/>
</dbReference>
<feature type="binding site" evidence="4">
    <location>
        <position position="328"/>
    </location>
    <ligand>
        <name>a divalent metal cation</name>
        <dbReference type="ChEBI" id="CHEBI:60240"/>
        <label>1</label>
    </ligand>
</feature>
<accession>A0A813QMT9</accession>
<dbReference type="PANTHER" id="PTHR13799">
    <property type="entry name" value="NGG1 INTERACTING FACTOR 3"/>
    <property type="match status" value="1"/>
</dbReference>
<feature type="binding site" evidence="4">
    <location>
        <position position="324"/>
    </location>
    <ligand>
        <name>a divalent metal cation</name>
        <dbReference type="ChEBI" id="CHEBI:60240"/>
        <label>1</label>
    </ligand>
</feature>
<name>A0A813QMT9_9BILA</name>
<dbReference type="EMBL" id="CAJOBC010000193">
    <property type="protein sequence ID" value="CAF3552488.1"/>
    <property type="molecule type" value="Genomic_DNA"/>
</dbReference>
<dbReference type="Pfam" id="PF01784">
    <property type="entry name" value="DUF34_NIF3"/>
    <property type="match status" value="1"/>
</dbReference>
<dbReference type="InterPro" id="IPR002678">
    <property type="entry name" value="DUF34/NIF3"/>
</dbReference>
<evidence type="ECO:0000256" key="4">
    <source>
        <dbReference type="PIRSR" id="PIRSR602678-1"/>
    </source>
</evidence>
<feature type="binding site" evidence="4">
    <location>
        <position position="113"/>
    </location>
    <ligand>
        <name>a divalent metal cation</name>
        <dbReference type="ChEBI" id="CHEBI:60240"/>
        <label>1</label>
    </ligand>
</feature>
<evidence type="ECO:0000256" key="3">
    <source>
        <dbReference type="PIRNR" id="PIRNR037490"/>
    </source>
</evidence>
<dbReference type="EMBL" id="CAJNOQ010000193">
    <property type="protein sequence ID" value="CAF0770420.1"/>
    <property type="molecule type" value="Genomic_DNA"/>
</dbReference>
<evidence type="ECO:0000313" key="5">
    <source>
        <dbReference type="EMBL" id="CAF0770420.1"/>
    </source>
</evidence>
<dbReference type="NCBIfam" id="TIGR00486">
    <property type="entry name" value="YbgI_SA1388"/>
    <property type="match status" value="1"/>
</dbReference>
<keyword evidence="4" id="KW-0479">Metal-binding</keyword>
<feature type="binding site" evidence="4">
    <location>
        <position position="75"/>
    </location>
    <ligand>
        <name>a divalent metal cation</name>
        <dbReference type="ChEBI" id="CHEBI:60240"/>
        <label>1</label>
    </ligand>
</feature>
<dbReference type="InterPro" id="IPR017222">
    <property type="entry name" value="DUF34/NIF3_animal"/>
</dbReference>